<organism evidence="4 5">
    <name type="scientific">Compostibacter hankyongensis</name>
    <dbReference type="NCBI Taxonomy" id="1007089"/>
    <lineage>
        <taxon>Bacteria</taxon>
        <taxon>Pseudomonadati</taxon>
        <taxon>Bacteroidota</taxon>
        <taxon>Chitinophagia</taxon>
        <taxon>Chitinophagales</taxon>
        <taxon>Chitinophagaceae</taxon>
        <taxon>Compostibacter</taxon>
    </lineage>
</organism>
<dbReference type="PANTHER" id="PTHR31084">
    <property type="entry name" value="ALPHA-L-FUCOSIDASE 2"/>
    <property type="match status" value="1"/>
</dbReference>
<evidence type="ECO:0000313" key="4">
    <source>
        <dbReference type="EMBL" id="GAA4314062.1"/>
    </source>
</evidence>
<gene>
    <name evidence="4" type="ORF">GCM10023143_24710</name>
</gene>
<name>A0ABP8FZ87_9BACT</name>
<dbReference type="Pfam" id="PF21307">
    <property type="entry name" value="Glyco_hydro_95_C"/>
    <property type="match status" value="1"/>
</dbReference>
<feature type="domain" description="Glycosyl hydrolase family 95 catalytic" evidence="3">
    <location>
        <begin position="292"/>
        <end position="704"/>
    </location>
</feature>
<dbReference type="InterPro" id="IPR012341">
    <property type="entry name" value="6hp_glycosidase-like_sf"/>
</dbReference>
<dbReference type="GO" id="GO:0016787">
    <property type="term" value="F:hydrolase activity"/>
    <property type="evidence" value="ECO:0007669"/>
    <property type="project" value="UniProtKB-KW"/>
</dbReference>
<dbReference type="PANTHER" id="PTHR31084:SF0">
    <property type="entry name" value="ALPHA-L-FUCOSIDASE 2"/>
    <property type="match status" value="1"/>
</dbReference>
<dbReference type="PIRSF" id="PIRSF007663">
    <property type="entry name" value="UCP007663"/>
    <property type="match status" value="1"/>
</dbReference>
<dbReference type="SUPFAM" id="SSF48208">
    <property type="entry name" value="Six-hairpin glycosidases"/>
    <property type="match status" value="1"/>
</dbReference>
<dbReference type="Pfam" id="PF14498">
    <property type="entry name" value="Glyco_hyd_65N_2"/>
    <property type="match status" value="1"/>
</dbReference>
<protein>
    <submittedName>
        <fullName evidence="4">Glycoside hydrolase family 95 protein</fullName>
    </submittedName>
</protein>
<feature type="domain" description="Glycosyl hydrolase family 95 N-terminal" evidence="1">
    <location>
        <begin position="26"/>
        <end position="273"/>
    </location>
</feature>
<evidence type="ECO:0000259" key="3">
    <source>
        <dbReference type="Pfam" id="PF22124"/>
    </source>
</evidence>
<dbReference type="Pfam" id="PF22124">
    <property type="entry name" value="Glyco_hydro_95_cat"/>
    <property type="match status" value="1"/>
</dbReference>
<evidence type="ECO:0000313" key="5">
    <source>
        <dbReference type="Proteomes" id="UP001501207"/>
    </source>
</evidence>
<dbReference type="Proteomes" id="UP001501207">
    <property type="component" value="Unassembled WGS sequence"/>
</dbReference>
<accession>A0ABP8FZ87</accession>
<sequence>MKRTAFILLLTACFFGGALGQEPLRLWYRQPAQTWEATLPLGNGRLGAMPDGGVLRENIVLNDITLWSGGPQDADRPGATKYLPEIRKLLFAGRNDEAEALINKVFVCRGEGSGHGDGANVPYGSYQVLGNLHLDYDYDTDATHPQHYVRALSLDSAIASCSYTVGGVTYRREYFTSFTGDVIFIRLSANRPGKIGFRLSIDRPERYRTTVRNGMLEMSGQLNNGTDGKGMRYLAGVAVIPEGGQLSAGDSTLQLRKADAATLCISAATSFRNAGFARQADSLLQAALHKDYAAAKTAHIRAYRKLFERTRLTLSNSNTAATLPTDERLAAFTRDPSDNGLPALYFQYGRYLLISSTRPGLLPPNLQGLWANTIQTPWNGDYHLDVNIQMNHWPLEVTNLPMLNEPFFTLVKGLVAPGEKTARTYYGGKGWVAHVITNVWGYTSPGEEASWGATNSGSGWLCEMLWRHYAFTRDTAYLRQLYPVIKGAAAFYLSTLVRDPHNGWLVTAPSNSPENGFRLPNGKTAHVCASPTIDNQIIRELFAHVGEAARTLGADPSFRQQVAAAARQLPPNQIGKDGRLMEWLEEYPETEPHHRHESHLWGLYPGTEITAAGTPRLAAAAKASLIGRGDAGTGWSLAFKMNLWARLGDGNHAFRLLQNLLRPTSQTGYNMVNGGGSYPNLFDAHPPFQIDGNFGASAGIAEMLLQSHDGYIRLLPALPDQWPAGSFRGLCVRGGGVVSMAWKDKRPRWVSVQANIHHVFRIVLPPAQKNISVTVNDRPFPATSRNGILELPLKKEDTAVLIFK</sequence>
<dbReference type="InterPro" id="IPR054363">
    <property type="entry name" value="GH95_cat"/>
</dbReference>
<feature type="domain" description="Alpha fucosidase A-like C-terminal" evidence="2">
    <location>
        <begin position="706"/>
        <end position="789"/>
    </location>
</feature>
<proteinExistence type="predicted"/>
<evidence type="ECO:0000259" key="2">
    <source>
        <dbReference type="Pfam" id="PF21307"/>
    </source>
</evidence>
<dbReference type="InterPro" id="IPR016518">
    <property type="entry name" value="Alpha-L-fucosidase"/>
</dbReference>
<keyword evidence="4" id="KW-0378">Hydrolase</keyword>
<evidence type="ECO:0000259" key="1">
    <source>
        <dbReference type="Pfam" id="PF14498"/>
    </source>
</evidence>
<dbReference type="InterPro" id="IPR049053">
    <property type="entry name" value="AFCA-like_C"/>
</dbReference>
<reference evidence="5" key="1">
    <citation type="journal article" date="2019" name="Int. J. Syst. Evol. Microbiol.">
        <title>The Global Catalogue of Microorganisms (GCM) 10K type strain sequencing project: providing services to taxonomists for standard genome sequencing and annotation.</title>
        <authorList>
            <consortium name="The Broad Institute Genomics Platform"/>
            <consortium name="The Broad Institute Genome Sequencing Center for Infectious Disease"/>
            <person name="Wu L."/>
            <person name="Ma J."/>
        </authorList>
    </citation>
    <scope>NUCLEOTIDE SEQUENCE [LARGE SCALE GENOMIC DNA]</scope>
    <source>
        <strain evidence="5">JCM 17664</strain>
    </source>
</reference>
<dbReference type="EMBL" id="BAABFN010000006">
    <property type="protein sequence ID" value="GAA4314062.1"/>
    <property type="molecule type" value="Genomic_DNA"/>
</dbReference>
<keyword evidence="5" id="KW-1185">Reference proteome</keyword>
<comment type="caution">
    <text evidence="4">The sequence shown here is derived from an EMBL/GenBank/DDBJ whole genome shotgun (WGS) entry which is preliminary data.</text>
</comment>
<dbReference type="Gene3D" id="1.50.10.10">
    <property type="match status" value="1"/>
</dbReference>
<dbReference type="InterPro" id="IPR027414">
    <property type="entry name" value="GH95_N_dom"/>
</dbReference>
<dbReference type="InterPro" id="IPR008928">
    <property type="entry name" value="6-hairpin_glycosidase_sf"/>
</dbReference>
<dbReference type="RefSeq" id="WP_344979755.1">
    <property type="nucleotide sequence ID" value="NZ_BAABFN010000006.1"/>
</dbReference>